<keyword evidence="7" id="KW-1185">Reference proteome</keyword>
<feature type="domain" description="Spp2/MOS2 G-patch" evidence="5">
    <location>
        <begin position="265"/>
        <end position="321"/>
    </location>
</feature>
<evidence type="ECO:0000256" key="1">
    <source>
        <dbReference type="ARBA" id="ARBA00004123"/>
    </source>
</evidence>
<name>A0A1R1YIQ2_9FUNG</name>
<evidence type="ECO:0000256" key="2">
    <source>
        <dbReference type="ARBA" id="ARBA00008576"/>
    </source>
</evidence>
<evidence type="ECO:0000259" key="5">
    <source>
        <dbReference type="Pfam" id="PF12656"/>
    </source>
</evidence>
<dbReference type="InterPro" id="IPR045166">
    <property type="entry name" value="Spp2-like"/>
</dbReference>
<organism evidence="6 7">
    <name type="scientific">Smittium culicis</name>
    <dbReference type="NCBI Taxonomy" id="133412"/>
    <lineage>
        <taxon>Eukaryota</taxon>
        <taxon>Fungi</taxon>
        <taxon>Fungi incertae sedis</taxon>
        <taxon>Zoopagomycota</taxon>
        <taxon>Kickxellomycotina</taxon>
        <taxon>Harpellomycetes</taxon>
        <taxon>Harpellales</taxon>
        <taxon>Legeriomycetaceae</taxon>
        <taxon>Smittium</taxon>
    </lineage>
</organism>
<evidence type="ECO:0000256" key="3">
    <source>
        <dbReference type="ARBA" id="ARBA00023242"/>
    </source>
</evidence>
<feature type="region of interest" description="Disordered" evidence="4">
    <location>
        <begin position="289"/>
        <end position="344"/>
    </location>
</feature>
<accession>A0A1R1YIQ2</accession>
<gene>
    <name evidence="6" type="ORF">AYI69_g3779</name>
</gene>
<comment type="similarity">
    <text evidence="2">Belongs to the SPP2 family.</text>
</comment>
<dbReference type="PANTHER" id="PTHR15818">
    <property type="entry name" value="G PATCH AND KOW-CONTAINING"/>
    <property type="match status" value="1"/>
</dbReference>
<dbReference type="GO" id="GO:0000398">
    <property type="term" value="P:mRNA splicing, via spliceosome"/>
    <property type="evidence" value="ECO:0007669"/>
    <property type="project" value="InterPro"/>
</dbReference>
<dbReference type="Proteomes" id="UP000187429">
    <property type="component" value="Unassembled WGS sequence"/>
</dbReference>
<evidence type="ECO:0000256" key="4">
    <source>
        <dbReference type="SAM" id="MobiDB-lite"/>
    </source>
</evidence>
<dbReference type="InterPro" id="IPR026822">
    <property type="entry name" value="Spp2/MOS2_G-patch"/>
</dbReference>
<comment type="subcellular location">
    <subcellularLocation>
        <location evidence="1">Nucleus</location>
    </subcellularLocation>
</comment>
<evidence type="ECO:0000313" key="7">
    <source>
        <dbReference type="Proteomes" id="UP000187429"/>
    </source>
</evidence>
<proteinExistence type="inferred from homology"/>
<dbReference type="OrthoDB" id="5577072at2759"/>
<keyword evidence="3" id="KW-0539">Nucleus</keyword>
<dbReference type="EMBL" id="LSSM01001348">
    <property type="protein sequence ID" value="OMJ26807.1"/>
    <property type="molecule type" value="Genomic_DNA"/>
</dbReference>
<dbReference type="AlphaFoldDB" id="A0A1R1YIQ2"/>
<dbReference type="PANTHER" id="PTHR15818:SF2">
    <property type="entry name" value="G-PATCH DOMAIN AND KOW MOTIFS-CONTAINING PROTEIN"/>
    <property type="match status" value="1"/>
</dbReference>
<evidence type="ECO:0000313" key="6">
    <source>
        <dbReference type="EMBL" id="OMJ26807.1"/>
    </source>
</evidence>
<dbReference type="GO" id="GO:0005681">
    <property type="term" value="C:spliceosomal complex"/>
    <property type="evidence" value="ECO:0007669"/>
    <property type="project" value="TreeGrafter"/>
</dbReference>
<dbReference type="Pfam" id="PF12656">
    <property type="entry name" value="G-patch_2"/>
    <property type="match status" value="1"/>
</dbReference>
<reference evidence="7" key="1">
    <citation type="submission" date="2017-01" db="EMBL/GenBank/DDBJ databases">
        <authorList>
            <person name="Wang Y."/>
            <person name="White M."/>
            <person name="Kvist S."/>
            <person name="Moncalvo J.-M."/>
        </authorList>
    </citation>
    <scope>NUCLEOTIDE SEQUENCE [LARGE SCALE GENOMIC DNA]</scope>
    <source>
        <strain evidence="7">ID-206-W2</strain>
    </source>
</reference>
<sequence>MKKFQLKRAPIKTKVSQDKDLQNATNVNSVDLGTRLNIASDKQECKSFTKTDKDSAGQTPQTKAIKFQMQKTSSSFAKPITDKKLKSSFGYNTNEESKTNKILIDKIEGNKIFRTDGVDEDAKLIIKVPENVNWVESQLLKKKQKLKVNSLKEKIIEENIDDDISRKNSTLMSTVPESYGLLILDKKAPKIKEDKKILIVNEDSAPIKLSIETEEDLRLEAIKELLTDNTAIEKKQMEISMQEGTKTFADKEKRAFEEEIDLMADEMTLEDYEKVPVEDFGAALLRGMGWDEDEEPETKKAKNKHLSSAMRPNLLGLGATPPPSELFFDKRKGFTGIEPKTKRG</sequence>
<comment type="caution">
    <text evidence="6">The sequence shown here is derived from an EMBL/GenBank/DDBJ whole genome shotgun (WGS) entry which is preliminary data.</text>
</comment>
<protein>
    <submittedName>
        <fullName evidence="6">Pre-mRNA-splicing factor SPP2</fullName>
    </submittedName>
</protein>